<protein>
    <submittedName>
        <fullName evidence="7">PIN domain-containing protein</fullName>
    </submittedName>
</protein>
<proteinExistence type="predicted"/>
<dbReference type="Pfam" id="PF01850">
    <property type="entry name" value="PIN"/>
    <property type="match status" value="1"/>
</dbReference>
<evidence type="ECO:0000313" key="8">
    <source>
        <dbReference type="Proteomes" id="UP001056610"/>
    </source>
</evidence>
<evidence type="ECO:0000256" key="2">
    <source>
        <dbReference type="ARBA" id="ARBA00022722"/>
    </source>
</evidence>
<name>A0ABY4QK99_9MYCO</name>
<gene>
    <name evidence="7" type="ORF">M5I08_19220</name>
</gene>
<sequence>MSRWTSSCTTRTPGNAASFDQSAFTFELTYDFTSLDYFLVVTSAEVIQELLHAYLPAGRAAALDAALTLTRSLVESWPVEPAEVYHARSLHNCLGLGARDLLHLACCRRRGVTRI</sequence>
<evidence type="ECO:0000313" key="7">
    <source>
        <dbReference type="EMBL" id="UQX10266.1"/>
    </source>
</evidence>
<dbReference type="Proteomes" id="UP001056610">
    <property type="component" value="Chromosome"/>
</dbReference>
<dbReference type="InterPro" id="IPR002716">
    <property type="entry name" value="PIN_dom"/>
</dbReference>
<dbReference type="PANTHER" id="PTHR38826">
    <property type="entry name" value="RIBONUCLEASE VAPC13"/>
    <property type="match status" value="1"/>
</dbReference>
<dbReference type="InterPro" id="IPR052106">
    <property type="entry name" value="PINc/VapC_TA"/>
</dbReference>
<evidence type="ECO:0000256" key="3">
    <source>
        <dbReference type="ARBA" id="ARBA00022723"/>
    </source>
</evidence>
<keyword evidence="8" id="KW-1185">Reference proteome</keyword>
<keyword evidence="5" id="KW-0460">Magnesium</keyword>
<evidence type="ECO:0000256" key="5">
    <source>
        <dbReference type="ARBA" id="ARBA00022842"/>
    </source>
</evidence>
<keyword evidence="2" id="KW-0540">Nuclease</keyword>
<comment type="cofactor">
    <cofactor evidence="1">
        <name>Mg(2+)</name>
        <dbReference type="ChEBI" id="CHEBI:18420"/>
    </cofactor>
</comment>
<dbReference type="PANTHER" id="PTHR38826:SF5">
    <property type="entry name" value="RIBONUCLEASE VAPC13"/>
    <property type="match status" value="1"/>
</dbReference>
<feature type="domain" description="PIN" evidence="6">
    <location>
        <begin position="39"/>
        <end position="114"/>
    </location>
</feature>
<accession>A0ABY4QK99</accession>
<dbReference type="EMBL" id="CP097320">
    <property type="protein sequence ID" value="UQX10266.1"/>
    <property type="molecule type" value="Genomic_DNA"/>
</dbReference>
<evidence type="ECO:0000256" key="4">
    <source>
        <dbReference type="ARBA" id="ARBA00022801"/>
    </source>
</evidence>
<keyword evidence="3" id="KW-0479">Metal-binding</keyword>
<evidence type="ECO:0000256" key="1">
    <source>
        <dbReference type="ARBA" id="ARBA00001946"/>
    </source>
</evidence>
<dbReference type="RefSeq" id="WP_219065530.1">
    <property type="nucleotide sequence ID" value="NZ_CAJUXY010000001.1"/>
</dbReference>
<reference evidence="7" key="1">
    <citation type="submission" date="2022-05" db="EMBL/GenBank/DDBJ databases">
        <title>A methanotrophic Mycobacterium dominates a cave microbial ecosystem.</title>
        <authorList>
            <person name="Van Spanning R.J.M."/>
            <person name="Guan Q."/>
            <person name="Melkonian C."/>
            <person name="Gallant J."/>
            <person name="Polerecky L."/>
            <person name="Flot J.-F."/>
            <person name="Brandt B.W."/>
            <person name="Braster M."/>
            <person name="Iturbe Espinoza P."/>
            <person name="Aerts J."/>
            <person name="Meima-Franke M."/>
            <person name="Piersma S.R."/>
            <person name="Bunduc C."/>
            <person name="Ummels R."/>
            <person name="Pain A."/>
            <person name="Fleming E.J."/>
            <person name="van der Wel N."/>
            <person name="Gherman V.D."/>
            <person name="Sarbu S.M."/>
            <person name="Bodelier P.L.E."/>
            <person name="Bitter W."/>
        </authorList>
    </citation>
    <scope>NUCLEOTIDE SEQUENCE</scope>
    <source>
        <strain evidence="7">Sulfur Cave</strain>
    </source>
</reference>
<keyword evidence="4" id="KW-0378">Hydrolase</keyword>
<organism evidence="7 8">
    <name type="scientific">Candidatus Mycobacterium methanotrophicum</name>
    <dbReference type="NCBI Taxonomy" id="2943498"/>
    <lineage>
        <taxon>Bacteria</taxon>
        <taxon>Bacillati</taxon>
        <taxon>Actinomycetota</taxon>
        <taxon>Actinomycetes</taxon>
        <taxon>Mycobacteriales</taxon>
        <taxon>Mycobacteriaceae</taxon>
        <taxon>Mycobacterium</taxon>
    </lineage>
</organism>
<evidence type="ECO:0000259" key="6">
    <source>
        <dbReference type="Pfam" id="PF01850"/>
    </source>
</evidence>